<evidence type="ECO:0000256" key="1">
    <source>
        <dbReference type="ARBA" id="ARBA00004956"/>
    </source>
</evidence>
<dbReference type="SUPFAM" id="SSF52096">
    <property type="entry name" value="ClpP/crotonase"/>
    <property type="match status" value="1"/>
</dbReference>
<keyword evidence="13" id="KW-1185">Reference proteome</keyword>
<keyword evidence="7 10" id="KW-0443">Lipid metabolism</keyword>
<feature type="domain" description="CoA carboxyltransferase C-terminal" evidence="11">
    <location>
        <begin position="45"/>
        <end position="298"/>
    </location>
</feature>
<evidence type="ECO:0000256" key="5">
    <source>
        <dbReference type="ARBA" id="ARBA00022832"/>
    </source>
</evidence>
<dbReference type="InterPro" id="IPR001095">
    <property type="entry name" value="Acetyl_CoA_COase_a_su"/>
</dbReference>
<evidence type="ECO:0000313" key="12">
    <source>
        <dbReference type="EMBL" id="MEX6686631.1"/>
    </source>
</evidence>
<keyword evidence="10" id="KW-0963">Cytoplasm</keyword>
<protein>
    <recommendedName>
        <fullName evidence="10">Acetyl-coenzyme A carboxylase carboxyl transferase subunit alpha</fullName>
        <shortName evidence="10">ACCase subunit alpha</shortName>
        <shortName evidence="10">Acetyl-CoA carboxylase carboxyltransferase subunit alpha</shortName>
        <ecNumber evidence="10">2.1.3.15</ecNumber>
    </recommendedName>
</protein>
<comment type="function">
    <text evidence="10">Component of the acetyl coenzyme A carboxylase (ACC) complex. First, biotin carboxylase catalyzes the carboxylation of biotin on its carrier protein (BCCP) and then the CO(2) group is transferred by the carboxyltransferase to acetyl-CoA to form malonyl-CoA.</text>
</comment>
<dbReference type="Proteomes" id="UP001560573">
    <property type="component" value="Unassembled WGS sequence"/>
</dbReference>
<keyword evidence="8 10" id="KW-0275">Fatty acid biosynthesis</keyword>
<keyword evidence="12" id="KW-0436">Ligase</keyword>
<dbReference type="RefSeq" id="WP_369328027.1">
    <property type="nucleotide sequence ID" value="NZ_JAULBC010000001.1"/>
</dbReference>
<reference evidence="12 13" key="1">
    <citation type="submission" date="2023-07" db="EMBL/GenBank/DDBJ databases">
        <authorList>
            <person name="Lian W.-H."/>
        </authorList>
    </citation>
    <scope>NUCLEOTIDE SEQUENCE [LARGE SCALE GENOMIC DNA]</scope>
    <source>
        <strain evidence="12 13">SYSU DXS3180</strain>
    </source>
</reference>
<dbReference type="Pfam" id="PF03255">
    <property type="entry name" value="ACCA"/>
    <property type="match status" value="1"/>
</dbReference>
<dbReference type="PANTHER" id="PTHR42853:SF3">
    <property type="entry name" value="ACETYL-COENZYME A CARBOXYLASE CARBOXYL TRANSFERASE SUBUNIT ALPHA, CHLOROPLASTIC"/>
    <property type="match status" value="1"/>
</dbReference>
<evidence type="ECO:0000259" key="11">
    <source>
        <dbReference type="PROSITE" id="PS50989"/>
    </source>
</evidence>
<evidence type="ECO:0000256" key="3">
    <source>
        <dbReference type="ARBA" id="ARBA00022679"/>
    </source>
</evidence>
<gene>
    <name evidence="10" type="primary">accA</name>
    <name evidence="12" type="ORF">QTN47_03955</name>
</gene>
<evidence type="ECO:0000256" key="8">
    <source>
        <dbReference type="ARBA" id="ARBA00023160"/>
    </source>
</evidence>
<dbReference type="InterPro" id="IPR029045">
    <property type="entry name" value="ClpP/crotonase-like_dom_sf"/>
</dbReference>
<dbReference type="NCBIfam" id="NF004344">
    <property type="entry name" value="PRK05724.1"/>
    <property type="match status" value="1"/>
</dbReference>
<organism evidence="12 13">
    <name type="scientific">Danxiaibacter flavus</name>
    <dbReference type="NCBI Taxonomy" id="3049108"/>
    <lineage>
        <taxon>Bacteria</taxon>
        <taxon>Pseudomonadati</taxon>
        <taxon>Bacteroidota</taxon>
        <taxon>Chitinophagia</taxon>
        <taxon>Chitinophagales</taxon>
        <taxon>Chitinophagaceae</taxon>
        <taxon>Danxiaibacter</taxon>
    </lineage>
</organism>
<dbReference type="GO" id="GO:0003989">
    <property type="term" value="F:acetyl-CoA carboxylase activity"/>
    <property type="evidence" value="ECO:0007669"/>
    <property type="project" value="UniProtKB-EC"/>
</dbReference>
<keyword evidence="5 10" id="KW-0276">Fatty acid metabolism</keyword>
<evidence type="ECO:0000256" key="4">
    <source>
        <dbReference type="ARBA" id="ARBA00022741"/>
    </source>
</evidence>
<dbReference type="NCBIfam" id="TIGR00513">
    <property type="entry name" value="accA"/>
    <property type="match status" value="1"/>
</dbReference>
<sequence>MPQYPNRQFLDFEQPIRELYEQIDQTKKMAEKNTKIDYSSNIQQLEDLIVEKRKEITANLTPWQRVQLSRHPDRPYTMKYIEKMTTGFVELHGDRNVRDDKAMLGGFAQIDGHTVMIVGQQKGINTKMRQQRNFGMANPEGYRKALRLMKLAEKFNKPVITLIDTPGAFPGQEAEERGQGEAIARNIYEMIRLKVPVICVIIGEGASGGALGIGVGDRVLMMENTWYTVISPENCSAILWRSWEKKEVAAQQLRLTSTDMKGFGLVDEIVPEPSGGAHWNYTEAAAYLKDSIVKALNELKNISPEDRVNQRIEKFGRMGFWNE</sequence>
<keyword evidence="2 10" id="KW-0444">Lipid biosynthesis</keyword>
<comment type="caution">
    <text evidence="12">The sequence shown here is derived from an EMBL/GenBank/DDBJ whole genome shotgun (WGS) entry which is preliminary data.</text>
</comment>
<comment type="similarity">
    <text evidence="10">Belongs to the AccA family.</text>
</comment>
<dbReference type="PRINTS" id="PR01069">
    <property type="entry name" value="ACCCTRFRASEA"/>
</dbReference>
<keyword evidence="3 10" id="KW-0808">Transferase</keyword>
<dbReference type="Gene3D" id="3.90.226.10">
    <property type="entry name" value="2-enoyl-CoA Hydratase, Chain A, domain 1"/>
    <property type="match status" value="1"/>
</dbReference>
<dbReference type="EMBL" id="JAULBC010000001">
    <property type="protein sequence ID" value="MEX6686631.1"/>
    <property type="molecule type" value="Genomic_DNA"/>
</dbReference>
<comment type="subcellular location">
    <subcellularLocation>
        <location evidence="10">Cytoplasm</location>
    </subcellularLocation>
</comment>
<comment type="catalytic activity">
    <reaction evidence="9 10">
        <text>N(6)-carboxybiotinyl-L-lysyl-[protein] + acetyl-CoA = N(6)-biotinyl-L-lysyl-[protein] + malonyl-CoA</text>
        <dbReference type="Rhea" id="RHEA:54728"/>
        <dbReference type="Rhea" id="RHEA-COMP:10505"/>
        <dbReference type="Rhea" id="RHEA-COMP:10506"/>
        <dbReference type="ChEBI" id="CHEBI:57288"/>
        <dbReference type="ChEBI" id="CHEBI:57384"/>
        <dbReference type="ChEBI" id="CHEBI:83144"/>
        <dbReference type="ChEBI" id="CHEBI:83145"/>
        <dbReference type="EC" id="2.1.3.15"/>
    </reaction>
</comment>
<evidence type="ECO:0000256" key="2">
    <source>
        <dbReference type="ARBA" id="ARBA00022516"/>
    </source>
</evidence>
<dbReference type="EC" id="2.1.3.15" evidence="10"/>
<dbReference type="PANTHER" id="PTHR42853">
    <property type="entry name" value="ACETYL-COENZYME A CARBOXYLASE CARBOXYL TRANSFERASE SUBUNIT ALPHA"/>
    <property type="match status" value="1"/>
</dbReference>
<evidence type="ECO:0000256" key="9">
    <source>
        <dbReference type="ARBA" id="ARBA00049152"/>
    </source>
</evidence>
<comment type="subunit">
    <text evidence="10">Acetyl-CoA carboxylase is a heterohexamer composed of biotin carboxyl carrier protein (AccB), biotin carboxylase (AccC) and two subunits each of ACCase subunit alpha (AccA) and ACCase subunit beta (AccD).</text>
</comment>
<evidence type="ECO:0000256" key="10">
    <source>
        <dbReference type="HAMAP-Rule" id="MF_00823"/>
    </source>
</evidence>
<evidence type="ECO:0000313" key="13">
    <source>
        <dbReference type="Proteomes" id="UP001560573"/>
    </source>
</evidence>
<proteinExistence type="inferred from homology"/>
<dbReference type="InterPro" id="IPR011763">
    <property type="entry name" value="COA_CT_C"/>
</dbReference>
<accession>A0ABV3Z9U1</accession>
<keyword evidence="4 10" id="KW-0547">Nucleotide-binding</keyword>
<comment type="pathway">
    <text evidence="1 10">Lipid metabolism; malonyl-CoA biosynthesis; malonyl-CoA from acetyl-CoA: step 1/1.</text>
</comment>
<evidence type="ECO:0000256" key="6">
    <source>
        <dbReference type="ARBA" id="ARBA00022840"/>
    </source>
</evidence>
<name>A0ABV3Z9U1_9BACT</name>
<dbReference type="HAMAP" id="MF_00823">
    <property type="entry name" value="AcetylCoA_CT_alpha"/>
    <property type="match status" value="1"/>
</dbReference>
<evidence type="ECO:0000256" key="7">
    <source>
        <dbReference type="ARBA" id="ARBA00023098"/>
    </source>
</evidence>
<dbReference type="NCBIfam" id="NF041504">
    <property type="entry name" value="AccA_sub"/>
    <property type="match status" value="1"/>
</dbReference>
<keyword evidence="6 10" id="KW-0067">ATP-binding</keyword>
<dbReference type="PROSITE" id="PS50989">
    <property type="entry name" value="COA_CT_CTER"/>
    <property type="match status" value="1"/>
</dbReference>